<evidence type="ECO:0000256" key="5">
    <source>
        <dbReference type="ARBA" id="ARBA00023163"/>
    </source>
</evidence>
<dbReference type="Gene3D" id="6.10.250.690">
    <property type="match status" value="1"/>
</dbReference>
<dbReference type="InterPro" id="IPR058124">
    <property type="entry name" value="CpxR-like_REC"/>
</dbReference>
<dbReference type="InterPro" id="IPR001867">
    <property type="entry name" value="OmpR/PhoB-type_DNA-bd"/>
</dbReference>
<dbReference type="InterPro" id="IPR016032">
    <property type="entry name" value="Sig_transdc_resp-reg_C-effctor"/>
</dbReference>
<sequence>MVKQLSILIIDDDSKLRDLLTQYLDGYGFKILTLPSGEKTVETVKRESPSLVILDIMMPGKDGLEVLRELRPHSNVPVIMLTAKGEDTDRIVGLELGADDYIPKPFNPRELLARIKAVLRRARDSERNGDTKNNSGVIKVAGLTLSIAHQRLEIGEEQLELSSTEFKLLQALMSNHGTPLTRDDLMTLVWGKDFNAFDRSIDVHISKLRALLKPYPEHESRIRTVWGTGYMFVGEK</sequence>
<dbReference type="SUPFAM" id="SSF46894">
    <property type="entry name" value="C-terminal effector domain of the bipartite response regulators"/>
    <property type="match status" value="1"/>
</dbReference>
<evidence type="ECO:0000256" key="6">
    <source>
        <dbReference type="PROSITE-ProRule" id="PRU00169"/>
    </source>
</evidence>
<evidence type="ECO:0000256" key="4">
    <source>
        <dbReference type="ARBA" id="ARBA00023125"/>
    </source>
</evidence>
<dbReference type="GO" id="GO:0032993">
    <property type="term" value="C:protein-DNA complex"/>
    <property type="evidence" value="ECO:0007669"/>
    <property type="project" value="TreeGrafter"/>
</dbReference>
<keyword evidence="3" id="KW-0805">Transcription regulation</keyword>
<feature type="modified residue" description="4-aspartylphosphate" evidence="6">
    <location>
        <position position="55"/>
    </location>
</feature>
<dbReference type="SMART" id="SM00862">
    <property type="entry name" value="Trans_reg_C"/>
    <property type="match status" value="1"/>
</dbReference>
<dbReference type="PROSITE" id="PS50110">
    <property type="entry name" value="RESPONSE_REGULATORY"/>
    <property type="match status" value="1"/>
</dbReference>
<dbReference type="Pfam" id="PF00486">
    <property type="entry name" value="Trans_reg_C"/>
    <property type="match status" value="1"/>
</dbReference>
<dbReference type="GO" id="GO:0005829">
    <property type="term" value="C:cytosol"/>
    <property type="evidence" value="ECO:0007669"/>
    <property type="project" value="TreeGrafter"/>
</dbReference>
<dbReference type="InterPro" id="IPR036388">
    <property type="entry name" value="WH-like_DNA-bd_sf"/>
</dbReference>
<dbReference type="STRING" id="1519643.SAMN06295933_2084"/>
<dbReference type="EMBL" id="FWZU01000003">
    <property type="protein sequence ID" value="SMF18464.1"/>
    <property type="molecule type" value="Genomic_DNA"/>
</dbReference>
<dbReference type="OrthoDB" id="368799at2"/>
<dbReference type="PANTHER" id="PTHR48111">
    <property type="entry name" value="REGULATOR OF RPOS"/>
    <property type="match status" value="1"/>
</dbReference>
<dbReference type="InterPro" id="IPR039420">
    <property type="entry name" value="WalR-like"/>
</dbReference>
<dbReference type="GO" id="GO:0000156">
    <property type="term" value="F:phosphorelay response regulator activity"/>
    <property type="evidence" value="ECO:0007669"/>
    <property type="project" value="TreeGrafter"/>
</dbReference>
<dbReference type="FunFam" id="3.40.50.2300:FF:000001">
    <property type="entry name" value="DNA-binding response regulator PhoB"/>
    <property type="match status" value="1"/>
</dbReference>
<evidence type="ECO:0000256" key="7">
    <source>
        <dbReference type="PROSITE-ProRule" id="PRU01091"/>
    </source>
</evidence>
<dbReference type="GO" id="GO:0000976">
    <property type="term" value="F:transcription cis-regulatory region binding"/>
    <property type="evidence" value="ECO:0007669"/>
    <property type="project" value="TreeGrafter"/>
</dbReference>
<feature type="DNA-binding region" description="OmpR/PhoB-type" evidence="7">
    <location>
        <begin position="135"/>
        <end position="234"/>
    </location>
</feature>
<dbReference type="CDD" id="cd17623">
    <property type="entry name" value="REC_OmpR_CpxR"/>
    <property type="match status" value="1"/>
</dbReference>
<evidence type="ECO:0000256" key="3">
    <source>
        <dbReference type="ARBA" id="ARBA00023015"/>
    </source>
</evidence>
<dbReference type="GO" id="GO:0006355">
    <property type="term" value="P:regulation of DNA-templated transcription"/>
    <property type="evidence" value="ECO:0007669"/>
    <property type="project" value="InterPro"/>
</dbReference>
<protein>
    <submittedName>
        <fullName evidence="10">Two-component system, OmpR family, phosphate regulon response regulator OmpR</fullName>
    </submittedName>
</protein>
<keyword evidence="1 6" id="KW-0597">Phosphoprotein</keyword>
<dbReference type="Gene3D" id="1.10.10.10">
    <property type="entry name" value="Winged helix-like DNA-binding domain superfamily/Winged helix DNA-binding domain"/>
    <property type="match status" value="1"/>
</dbReference>
<feature type="domain" description="Response regulatory" evidence="8">
    <location>
        <begin position="6"/>
        <end position="119"/>
    </location>
</feature>
<dbReference type="PANTHER" id="PTHR48111:SF4">
    <property type="entry name" value="DNA-BINDING DUAL TRANSCRIPTIONAL REGULATOR OMPR"/>
    <property type="match status" value="1"/>
</dbReference>
<keyword evidence="11" id="KW-1185">Reference proteome</keyword>
<dbReference type="Gene3D" id="3.40.50.2300">
    <property type="match status" value="1"/>
</dbReference>
<dbReference type="SMART" id="SM00448">
    <property type="entry name" value="REC"/>
    <property type="match status" value="1"/>
</dbReference>
<evidence type="ECO:0000313" key="10">
    <source>
        <dbReference type="EMBL" id="SMF18464.1"/>
    </source>
</evidence>
<dbReference type="CDD" id="cd00383">
    <property type="entry name" value="trans_reg_C"/>
    <property type="match status" value="1"/>
</dbReference>
<evidence type="ECO:0000256" key="1">
    <source>
        <dbReference type="ARBA" id="ARBA00022553"/>
    </source>
</evidence>
<dbReference type="InterPro" id="IPR011006">
    <property type="entry name" value="CheY-like_superfamily"/>
</dbReference>
<evidence type="ECO:0000313" key="11">
    <source>
        <dbReference type="Proteomes" id="UP000192906"/>
    </source>
</evidence>
<keyword evidence="5" id="KW-0804">Transcription</keyword>
<dbReference type="InterPro" id="IPR001789">
    <property type="entry name" value="Sig_transdc_resp-reg_receiver"/>
</dbReference>
<organism evidence="10 11">
    <name type="scientific">Desulfovibrio gilichinskyi</name>
    <dbReference type="NCBI Taxonomy" id="1519643"/>
    <lineage>
        <taxon>Bacteria</taxon>
        <taxon>Pseudomonadati</taxon>
        <taxon>Thermodesulfobacteriota</taxon>
        <taxon>Desulfovibrionia</taxon>
        <taxon>Desulfovibrionales</taxon>
        <taxon>Desulfovibrionaceae</taxon>
        <taxon>Desulfovibrio</taxon>
    </lineage>
</organism>
<keyword evidence="4 7" id="KW-0238">DNA-binding</keyword>
<gene>
    <name evidence="10" type="ORF">SAMN06295933_2084</name>
</gene>
<name>A0A1X7DNA0_9BACT</name>
<dbReference type="PROSITE" id="PS51755">
    <property type="entry name" value="OMPR_PHOB"/>
    <property type="match status" value="1"/>
</dbReference>
<dbReference type="AlphaFoldDB" id="A0A1X7DNA0"/>
<dbReference type="SUPFAM" id="SSF52172">
    <property type="entry name" value="CheY-like"/>
    <property type="match status" value="1"/>
</dbReference>
<evidence type="ECO:0000256" key="2">
    <source>
        <dbReference type="ARBA" id="ARBA00023012"/>
    </source>
</evidence>
<evidence type="ECO:0000259" key="8">
    <source>
        <dbReference type="PROSITE" id="PS50110"/>
    </source>
</evidence>
<dbReference type="RefSeq" id="WP_085101877.1">
    <property type="nucleotide sequence ID" value="NZ_FWZU01000003.1"/>
</dbReference>
<proteinExistence type="predicted"/>
<dbReference type="Proteomes" id="UP000192906">
    <property type="component" value="Unassembled WGS sequence"/>
</dbReference>
<reference evidence="11" key="1">
    <citation type="submission" date="2017-04" db="EMBL/GenBank/DDBJ databases">
        <authorList>
            <person name="Varghese N."/>
            <person name="Submissions S."/>
        </authorList>
    </citation>
    <scope>NUCLEOTIDE SEQUENCE [LARGE SCALE GENOMIC DNA]</scope>
    <source>
        <strain evidence="11">K3S</strain>
    </source>
</reference>
<accession>A0A1X7DNA0</accession>
<feature type="domain" description="OmpR/PhoB-type" evidence="9">
    <location>
        <begin position="135"/>
        <end position="234"/>
    </location>
</feature>
<dbReference type="Pfam" id="PF00072">
    <property type="entry name" value="Response_reg"/>
    <property type="match status" value="1"/>
</dbReference>
<keyword evidence="2" id="KW-0902">Two-component regulatory system</keyword>
<evidence type="ECO:0000259" key="9">
    <source>
        <dbReference type="PROSITE" id="PS51755"/>
    </source>
</evidence>